<feature type="region of interest" description="Disordered" evidence="1">
    <location>
        <begin position="31"/>
        <end position="53"/>
    </location>
</feature>
<name>A0A5B7KFE3_PORTR</name>
<dbReference type="EMBL" id="VSRR010145899">
    <property type="protein sequence ID" value="MPD05417.1"/>
    <property type="molecule type" value="Genomic_DNA"/>
</dbReference>
<sequence length="53" mass="6009">MDISSHISFQFDLQWINISLLHTPSTCHKLQNQPINQTQATGPEQHSTTPQHA</sequence>
<evidence type="ECO:0000313" key="3">
    <source>
        <dbReference type="Proteomes" id="UP000324222"/>
    </source>
</evidence>
<protein>
    <submittedName>
        <fullName evidence="2">Uncharacterized protein</fullName>
    </submittedName>
</protein>
<gene>
    <name evidence="2" type="ORF">E2C01_101157</name>
</gene>
<proteinExistence type="predicted"/>
<accession>A0A5B7KFE3</accession>
<keyword evidence="3" id="KW-1185">Reference proteome</keyword>
<evidence type="ECO:0000256" key="1">
    <source>
        <dbReference type="SAM" id="MobiDB-lite"/>
    </source>
</evidence>
<reference evidence="2 3" key="1">
    <citation type="submission" date="2019-05" db="EMBL/GenBank/DDBJ databases">
        <title>Another draft genome of Portunus trituberculatus and its Hox gene families provides insights of decapod evolution.</title>
        <authorList>
            <person name="Jeong J.-H."/>
            <person name="Song I."/>
            <person name="Kim S."/>
            <person name="Choi T."/>
            <person name="Kim D."/>
            <person name="Ryu S."/>
            <person name="Kim W."/>
        </authorList>
    </citation>
    <scope>NUCLEOTIDE SEQUENCE [LARGE SCALE GENOMIC DNA]</scope>
    <source>
        <tissue evidence="2">Muscle</tissue>
    </source>
</reference>
<comment type="caution">
    <text evidence="2">The sequence shown here is derived from an EMBL/GenBank/DDBJ whole genome shotgun (WGS) entry which is preliminary data.</text>
</comment>
<dbReference type="Proteomes" id="UP000324222">
    <property type="component" value="Unassembled WGS sequence"/>
</dbReference>
<evidence type="ECO:0000313" key="2">
    <source>
        <dbReference type="EMBL" id="MPD05417.1"/>
    </source>
</evidence>
<organism evidence="2 3">
    <name type="scientific">Portunus trituberculatus</name>
    <name type="common">Swimming crab</name>
    <name type="synonym">Neptunus trituberculatus</name>
    <dbReference type="NCBI Taxonomy" id="210409"/>
    <lineage>
        <taxon>Eukaryota</taxon>
        <taxon>Metazoa</taxon>
        <taxon>Ecdysozoa</taxon>
        <taxon>Arthropoda</taxon>
        <taxon>Crustacea</taxon>
        <taxon>Multicrustacea</taxon>
        <taxon>Malacostraca</taxon>
        <taxon>Eumalacostraca</taxon>
        <taxon>Eucarida</taxon>
        <taxon>Decapoda</taxon>
        <taxon>Pleocyemata</taxon>
        <taxon>Brachyura</taxon>
        <taxon>Eubrachyura</taxon>
        <taxon>Portunoidea</taxon>
        <taxon>Portunidae</taxon>
        <taxon>Portuninae</taxon>
        <taxon>Portunus</taxon>
    </lineage>
</organism>
<dbReference type="AlphaFoldDB" id="A0A5B7KFE3"/>